<proteinExistence type="predicted"/>
<name>A0ABP0IL82_9DINO</name>
<feature type="non-terminal residue" evidence="1">
    <location>
        <position position="143"/>
    </location>
</feature>
<organism evidence="1 2">
    <name type="scientific">Durusdinium trenchii</name>
    <dbReference type="NCBI Taxonomy" id="1381693"/>
    <lineage>
        <taxon>Eukaryota</taxon>
        <taxon>Sar</taxon>
        <taxon>Alveolata</taxon>
        <taxon>Dinophyceae</taxon>
        <taxon>Suessiales</taxon>
        <taxon>Symbiodiniaceae</taxon>
        <taxon>Durusdinium</taxon>
    </lineage>
</organism>
<evidence type="ECO:0000313" key="1">
    <source>
        <dbReference type="EMBL" id="CAK9002621.1"/>
    </source>
</evidence>
<sequence length="143" mass="15240">MRQSSLGIPSLVLTPTWSARPSSMAKMPSTCACCQERLNQLPSMISLLHCNTAHWLWGVPPCEKPSQDLLLGTLSEPGIYSLHPCECFGAAYANIEPVDEASDAAVPRNPQGYFNNGSVSDQLLFSGPYTCEATAGRPAAALG</sequence>
<evidence type="ECO:0000313" key="2">
    <source>
        <dbReference type="Proteomes" id="UP001642484"/>
    </source>
</evidence>
<comment type="caution">
    <text evidence="1">The sequence shown here is derived from an EMBL/GenBank/DDBJ whole genome shotgun (WGS) entry which is preliminary data.</text>
</comment>
<reference evidence="1 2" key="1">
    <citation type="submission" date="2024-02" db="EMBL/GenBank/DDBJ databases">
        <authorList>
            <person name="Chen Y."/>
            <person name="Shah S."/>
            <person name="Dougan E. K."/>
            <person name="Thang M."/>
            <person name="Chan C."/>
        </authorList>
    </citation>
    <scope>NUCLEOTIDE SEQUENCE [LARGE SCALE GENOMIC DNA]</scope>
</reference>
<dbReference type="EMBL" id="CAXAMN010003057">
    <property type="protein sequence ID" value="CAK9002621.1"/>
    <property type="molecule type" value="Genomic_DNA"/>
</dbReference>
<protein>
    <submittedName>
        <fullName evidence="1">Uncharacterized protein</fullName>
    </submittedName>
</protein>
<dbReference type="Proteomes" id="UP001642484">
    <property type="component" value="Unassembled WGS sequence"/>
</dbReference>
<keyword evidence="2" id="KW-1185">Reference proteome</keyword>
<accession>A0ABP0IL82</accession>
<gene>
    <name evidence="1" type="ORF">CCMP2556_LOCUS6933</name>
</gene>